<dbReference type="Pfam" id="PF01794">
    <property type="entry name" value="Ferric_reduct"/>
    <property type="match status" value="1"/>
</dbReference>
<evidence type="ECO:0000313" key="15">
    <source>
        <dbReference type="EMBL" id="NIZ63433.1"/>
    </source>
</evidence>
<evidence type="ECO:0000256" key="9">
    <source>
        <dbReference type="ARBA" id="ARBA00023002"/>
    </source>
</evidence>
<feature type="transmembrane region" description="Helical" evidence="13">
    <location>
        <begin position="109"/>
        <end position="126"/>
    </location>
</feature>
<dbReference type="Pfam" id="PF08022">
    <property type="entry name" value="FAD_binding_8"/>
    <property type="match status" value="1"/>
</dbReference>
<dbReference type="InterPro" id="IPR001433">
    <property type="entry name" value="OxRdtase_FAD/NAD-bd"/>
</dbReference>
<feature type="transmembrane region" description="Helical" evidence="13">
    <location>
        <begin position="180"/>
        <end position="199"/>
    </location>
</feature>
<gene>
    <name evidence="15" type="ORF">DL239_20935</name>
</gene>
<feature type="transmembrane region" description="Helical" evidence="13">
    <location>
        <begin position="75"/>
        <end position="97"/>
    </location>
</feature>
<feature type="transmembrane region" description="Helical" evidence="13">
    <location>
        <begin position="43"/>
        <end position="63"/>
    </location>
</feature>
<dbReference type="CDD" id="cd06198">
    <property type="entry name" value="FNR_like_3"/>
    <property type="match status" value="1"/>
</dbReference>
<evidence type="ECO:0000256" key="4">
    <source>
        <dbReference type="ARBA" id="ARBA00022692"/>
    </source>
</evidence>
<reference evidence="15 16" key="1">
    <citation type="submission" date="2018-05" db="EMBL/GenBank/DDBJ databases">
        <authorList>
            <person name="Zhang Y.-J."/>
        </authorList>
    </citation>
    <scope>NUCLEOTIDE SEQUENCE [LARGE SCALE GENOMIC DNA]</scope>
    <source>
        <strain evidence="15 16">CY04</strain>
    </source>
</reference>
<dbReference type="PROSITE" id="PS51384">
    <property type="entry name" value="FAD_FR"/>
    <property type="match status" value="1"/>
</dbReference>
<evidence type="ECO:0000256" key="12">
    <source>
        <dbReference type="ARBA" id="ARBA00023136"/>
    </source>
</evidence>
<accession>A0ABX0WF14</accession>
<feature type="domain" description="FAD-binding FR-type" evidence="14">
    <location>
        <begin position="227"/>
        <end position="329"/>
    </location>
</feature>
<dbReference type="SUPFAM" id="SSF52343">
    <property type="entry name" value="Ferredoxin reductase-like, C-terminal NADP-linked domain"/>
    <property type="match status" value="1"/>
</dbReference>
<keyword evidence="10" id="KW-0408">Iron</keyword>
<feature type="transmembrane region" description="Helical" evidence="13">
    <location>
        <begin position="154"/>
        <end position="173"/>
    </location>
</feature>
<sequence length="460" mass="50673">MLLSIAKLVSPGGFSFCPISSKISWTTASSLQSTQNRVNNPMYLIKGITVSAVAMAVPAWMLIGVEGPTEALFSQYLGLAALVAMALSQLIATRAWFVEPIFGALDRAYILHKWLGICALAAILLHDSIDAEIKSLGRGTALTDLADGMGEQSYNGLLILIAITLITFIPYRLWYWTHRAMGVCFVLGAFHFAFILKPFSNVDPVGIYVLAFCAIGTAAYVYTLLPRSWRRGRMYTVVSVQKTGSALAITMVPESRVIRHRAGQFAFFSLESQGRVETHPFTISSAPQPNGTLRISVAALGDYTKWLSENLQKGMRFRVHGPYGRFVLRRRKSPQVWIAGGIGITPFLSWLDTIAPDGSPIDLIYTFRGHASAAHLSELKQKALEKPRVNLHLFDTQTGPRIDKGTLARITKGKKSHVAFCGPLKLRQSICETSLSRPVQFEEFEIRTGLPYMGFVAQIG</sequence>
<dbReference type="InterPro" id="IPR013130">
    <property type="entry name" value="Fe3_Rdtase_TM_dom"/>
</dbReference>
<keyword evidence="3" id="KW-0285">Flavoprotein</keyword>
<keyword evidence="9" id="KW-0560">Oxidoreductase</keyword>
<dbReference type="PANTHER" id="PTHR47354:SF8">
    <property type="entry name" value="1,2-PHENYLACETYL-COA EPOXIDASE, SUBUNIT E"/>
    <property type="match status" value="1"/>
</dbReference>
<feature type="transmembrane region" description="Helical" evidence="13">
    <location>
        <begin position="205"/>
        <end position="225"/>
    </location>
</feature>
<name>A0ABX0WF14_9RHOB</name>
<dbReference type="InterPro" id="IPR017938">
    <property type="entry name" value="Riboflavin_synthase-like_b-brl"/>
</dbReference>
<dbReference type="PRINTS" id="PR00409">
    <property type="entry name" value="PHDIOXRDTASE"/>
</dbReference>
<proteinExistence type="predicted"/>
<dbReference type="SUPFAM" id="SSF63380">
    <property type="entry name" value="Riboflavin synthase domain-like"/>
    <property type="match status" value="1"/>
</dbReference>
<evidence type="ECO:0000256" key="6">
    <source>
        <dbReference type="ARBA" id="ARBA00022723"/>
    </source>
</evidence>
<keyword evidence="8 13" id="KW-1133">Transmembrane helix</keyword>
<dbReference type="InterPro" id="IPR017927">
    <property type="entry name" value="FAD-bd_FR_type"/>
</dbReference>
<keyword evidence="6" id="KW-0479">Metal-binding</keyword>
<keyword evidence="5" id="KW-0001">2Fe-2S</keyword>
<dbReference type="InterPro" id="IPR039261">
    <property type="entry name" value="FNR_nucleotide-bd"/>
</dbReference>
<comment type="caution">
    <text evidence="15">The sequence shown here is derived from an EMBL/GenBank/DDBJ whole genome shotgun (WGS) entry which is preliminary data.</text>
</comment>
<evidence type="ECO:0000256" key="3">
    <source>
        <dbReference type="ARBA" id="ARBA00022630"/>
    </source>
</evidence>
<evidence type="ECO:0000256" key="8">
    <source>
        <dbReference type="ARBA" id="ARBA00022989"/>
    </source>
</evidence>
<evidence type="ECO:0000256" key="13">
    <source>
        <dbReference type="SAM" id="Phobius"/>
    </source>
</evidence>
<dbReference type="EMBL" id="QHLQ01000042">
    <property type="protein sequence ID" value="NIZ63433.1"/>
    <property type="molecule type" value="Genomic_DNA"/>
</dbReference>
<evidence type="ECO:0000256" key="10">
    <source>
        <dbReference type="ARBA" id="ARBA00023004"/>
    </source>
</evidence>
<evidence type="ECO:0000256" key="1">
    <source>
        <dbReference type="ARBA" id="ARBA00001974"/>
    </source>
</evidence>
<keyword evidence="11" id="KW-0411">Iron-sulfur</keyword>
<evidence type="ECO:0000256" key="11">
    <source>
        <dbReference type="ARBA" id="ARBA00023014"/>
    </source>
</evidence>
<evidence type="ECO:0000313" key="16">
    <source>
        <dbReference type="Proteomes" id="UP001429564"/>
    </source>
</evidence>
<keyword evidence="12 13" id="KW-0472">Membrane</keyword>
<evidence type="ECO:0000256" key="7">
    <source>
        <dbReference type="ARBA" id="ARBA00022827"/>
    </source>
</evidence>
<dbReference type="InterPro" id="IPR050415">
    <property type="entry name" value="MRET"/>
</dbReference>
<evidence type="ECO:0000256" key="2">
    <source>
        <dbReference type="ARBA" id="ARBA00004141"/>
    </source>
</evidence>
<dbReference type="Gene3D" id="2.40.30.10">
    <property type="entry name" value="Translation factors"/>
    <property type="match status" value="1"/>
</dbReference>
<dbReference type="Proteomes" id="UP001429564">
    <property type="component" value="Unassembled WGS sequence"/>
</dbReference>
<dbReference type="Pfam" id="PF00175">
    <property type="entry name" value="NAD_binding_1"/>
    <property type="match status" value="1"/>
</dbReference>
<evidence type="ECO:0000256" key="5">
    <source>
        <dbReference type="ARBA" id="ARBA00022714"/>
    </source>
</evidence>
<protein>
    <submittedName>
        <fullName evidence="15">Iron reductase</fullName>
    </submittedName>
</protein>
<evidence type="ECO:0000259" key="14">
    <source>
        <dbReference type="PROSITE" id="PS51384"/>
    </source>
</evidence>
<dbReference type="InterPro" id="IPR013112">
    <property type="entry name" value="FAD-bd_8"/>
</dbReference>
<keyword evidence="16" id="KW-1185">Reference proteome</keyword>
<keyword evidence="7" id="KW-0274">FAD</keyword>
<dbReference type="Gene3D" id="3.40.50.80">
    <property type="entry name" value="Nucleotide-binding domain of ferredoxin-NADP reductase (FNR) module"/>
    <property type="match status" value="1"/>
</dbReference>
<keyword evidence="4 13" id="KW-0812">Transmembrane</keyword>
<organism evidence="15 16">
    <name type="scientific">Parasedimentitalea denitrificans</name>
    <dbReference type="NCBI Taxonomy" id="2211118"/>
    <lineage>
        <taxon>Bacteria</taxon>
        <taxon>Pseudomonadati</taxon>
        <taxon>Pseudomonadota</taxon>
        <taxon>Alphaproteobacteria</taxon>
        <taxon>Rhodobacterales</taxon>
        <taxon>Paracoccaceae</taxon>
        <taxon>Parasedimentitalea</taxon>
    </lineage>
</organism>
<dbReference type="PANTHER" id="PTHR47354">
    <property type="entry name" value="NADH OXIDOREDUCTASE HCR"/>
    <property type="match status" value="1"/>
</dbReference>
<comment type="subcellular location">
    <subcellularLocation>
        <location evidence="2">Membrane</location>
        <topology evidence="2">Multi-pass membrane protein</topology>
    </subcellularLocation>
</comment>
<comment type="cofactor">
    <cofactor evidence="1">
        <name>FAD</name>
        <dbReference type="ChEBI" id="CHEBI:57692"/>
    </cofactor>
</comment>